<evidence type="ECO:0000313" key="2">
    <source>
        <dbReference type="Proteomes" id="UP000827872"/>
    </source>
</evidence>
<protein>
    <submittedName>
        <fullName evidence="1">Uncharacterized protein</fullName>
    </submittedName>
</protein>
<keyword evidence="2" id="KW-1185">Reference proteome</keyword>
<evidence type="ECO:0000313" key="1">
    <source>
        <dbReference type="EMBL" id="KAH7995892.1"/>
    </source>
</evidence>
<gene>
    <name evidence="1" type="ORF">K3G42_029154</name>
</gene>
<sequence>MVQGLWNEEGFFADPLQKTPRVAARASRSPPSQKRRCRSEAEQTRRLDDRPSGPARSRNASRSPGENEERRRAGSARHRVRAAEN</sequence>
<comment type="caution">
    <text evidence="1">The sequence shown here is derived from an EMBL/GenBank/DDBJ whole genome shotgun (WGS) entry which is preliminary data.</text>
</comment>
<accession>A0ACB8ESY3</accession>
<proteinExistence type="predicted"/>
<reference evidence="1" key="1">
    <citation type="submission" date="2021-08" db="EMBL/GenBank/DDBJ databases">
        <title>The first chromosome-level gecko genome reveals the dynamic sex chromosomes of Neotropical dwarf geckos (Sphaerodactylidae: Sphaerodactylus).</title>
        <authorList>
            <person name="Pinto B.J."/>
            <person name="Keating S.E."/>
            <person name="Gamble T."/>
        </authorList>
    </citation>
    <scope>NUCLEOTIDE SEQUENCE</scope>
    <source>
        <strain evidence="1">TG3544</strain>
    </source>
</reference>
<dbReference type="Proteomes" id="UP000827872">
    <property type="component" value="Linkage Group LG07"/>
</dbReference>
<dbReference type="EMBL" id="CM037620">
    <property type="protein sequence ID" value="KAH7995892.1"/>
    <property type="molecule type" value="Genomic_DNA"/>
</dbReference>
<name>A0ACB8ESY3_9SAUR</name>
<organism evidence="1 2">
    <name type="scientific">Sphaerodactylus townsendi</name>
    <dbReference type="NCBI Taxonomy" id="933632"/>
    <lineage>
        <taxon>Eukaryota</taxon>
        <taxon>Metazoa</taxon>
        <taxon>Chordata</taxon>
        <taxon>Craniata</taxon>
        <taxon>Vertebrata</taxon>
        <taxon>Euteleostomi</taxon>
        <taxon>Lepidosauria</taxon>
        <taxon>Squamata</taxon>
        <taxon>Bifurcata</taxon>
        <taxon>Gekkota</taxon>
        <taxon>Sphaerodactylidae</taxon>
        <taxon>Sphaerodactylus</taxon>
    </lineage>
</organism>